<reference evidence="1 2" key="1">
    <citation type="submission" date="2018-12" db="EMBL/GenBank/DDBJ databases">
        <title>Draft genome sequence of Embleya hyalina NBRC 13850T.</title>
        <authorList>
            <person name="Komaki H."/>
            <person name="Hosoyama A."/>
            <person name="Kimura A."/>
            <person name="Ichikawa N."/>
            <person name="Tamura T."/>
        </authorList>
    </citation>
    <scope>NUCLEOTIDE SEQUENCE [LARGE SCALE GENOMIC DNA]</scope>
    <source>
        <strain evidence="1 2">NBRC 13850</strain>
    </source>
</reference>
<keyword evidence="2" id="KW-1185">Reference proteome</keyword>
<dbReference type="InterPro" id="IPR035093">
    <property type="entry name" value="RelE/ParE_toxin_dom_sf"/>
</dbReference>
<dbReference type="EMBL" id="BIFH01000031">
    <property type="protein sequence ID" value="GCD99262.1"/>
    <property type="molecule type" value="Genomic_DNA"/>
</dbReference>
<dbReference type="OrthoDB" id="4350849at2"/>
<evidence type="ECO:0000313" key="1">
    <source>
        <dbReference type="EMBL" id="GCD99262.1"/>
    </source>
</evidence>
<dbReference type="Gene3D" id="3.30.2310.20">
    <property type="entry name" value="RelE-like"/>
    <property type="match status" value="1"/>
</dbReference>
<name>A0A401YXB8_9ACTN</name>
<gene>
    <name evidence="1" type="ORF">EHYA_06976</name>
</gene>
<dbReference type="RefSeq" id="WP_126641061.1">
    <property type="nucleotide sequence ID" value="NZ_BIFH01000031.1"/>
</dbReference>
<evidence type="ECO:0000313" key="2">
    <source>
        <dbReference type="Proteomes" id="UP000286931"/>
    </source>
</evidence>
<proteinExistence type="predicted"/>
<dbReference type="Proteomes" id="UP000286931">
    <property type="component" value="Unassembled WGS sequence"/>
</dbReference>
<protein>
    <submittedName>
        <fullName evidence="1">Uncharacterized protein</fullName>
    </submittedName>
</protein>
<organism evidence="1 2">
    <name type="scientific">Embleya hyalina</name>
    <dbReference type="NCBI Taxonomy" id="516124"/>
    <lineage>
        <taxon>Bacteria</taxon>
        <taxon>Bacillati</taxon>
        <taxon>Actinomycetota</taxon>
        <taxon>Actinomycetes</taxon>
        <taxon>Kitasatosporales</taxon>
        <taxon>Streptomycetaceae</taxon>
        <taxon>Embleya</taxon>
    </lineage>
</organism>
<comment type="caution">
    <text evidence="1">The sequence shown here is derived from an EMBL/GenBank/DDBJ whole genome shotgun (WGS) entry which is preliminary data.</text>
</comment>
<dbReference type="AlphaFoldDB" id="A0A401YXB8"/>
<sequence>MARHRVQFTDSAEDNIAKLPATRQQQIRHAADHALGCDPYGNGSSPVRGDRGRRDVTLADAILTYGVSPNVVVVTVVQVVAAFG</sequence>
<accession>A0A401YXB8</accession>